<dbReference type="RefSeq" id="WP_038260145.1">
    <property type="nucleotide sequence ID" value="NZ_QTUB01000001.1"/>
</dbReference>
<name>A0A3D9UMZ0_9GAMM</name>
<dbReference type="PROSITE" id="PS50931">
    <property type="entry name" value="HTH_LYSR"/>
    <property type="match status" value="1"/>
</dbReference>
<dbReference type="GO" id="GO:0003700">
    <property type="term" value="F:DNA-binding transcription factor activity"/>
    <property type="evidence" value="ECO:0007669"/>
    <property type="project" value="InterPro"/>
</dbReference>
<proteinExistence type="inferred from homology"/>
<dbReference type="SUPFAM" id="SSF53850">
    <property type="entry name" value="Periplasmic binding protein-like II"/>
    <property type="match status" value="1"/>
</dbReference>
<dbReference type="InterPro" id="IPR036390">
    <property type="entry name" value="WH_DNA-bd_sf"/>
</dbReference>
<evidence type="ECO:0000256" key="1">
    <source>
        <dbReference type="ARBA" id="ARBA00009437"/>
    </source>
</evidence>
<feature type="domain" description="HTH lysR-type" evidence="4">
    <location>
        <begin position="1"/>
        <end position="59"/>
    </location>
</feature>
<comment type="caution">
    <text evidence="5">The sequence shown here is derived from an EMBL/GenBank/DDBJ whole genome shotgun (WGS) entry which is preliminary data.</text>
</comment>
<keyword evidence="2" id="KW-0805">Transcription regulation</keyword>
<dbReference type="InterPro" id="IPR000847">
    <property type="entry name" value="LysR_HTH_N"/>
</dbReference>
<evidence type="ECO:0000313" key="5">
    <source>
        <dbReference type="EMBL" id="REF27344.1"/>
    </source>
</evidence>
<accession>A0A3D9UMZ0</accession>
<evidence type="ECO:0000256" key="3">
    <source>
        <dbReference type="ARBA" id="ARBA00023163"/>
    </source>
</evidence>
<gene>
    <name evidence="5" type="ORF">BDD26_2112</name>
</gene>
<dbReference type="Proteomes" id="UP000256294">
    <property type="component" value="Unassembled WGS sequence"/>
</dbReference>
<dbReference type="InterPro" id="IPR036388">
    <property type="entry name" value="WH-like_DNA-bd_sf"/>
</dbReference>
<dbReference type="Gene3D" id="1.10.10.10">
    <property type="entry name" value="Winged helix-like DNA-binding domain superfamily/Winged helix DNA-binding domain"/>
    <property type="match status" value="1"/>
</dbReference>
<comment type="similarity">
    <text evidence="1">Belongs to the LysR transcriptional regulatory family.</text>
</comment>
<reference evidence="5 6" key="1">
    <citation type="submission" date="2018-08" db="EMBL/GenBank/DDBJ databases">
        <title>Genomic Encyclopedia of Archaeal and Bacterial Type Strains, Phase II (KMG-II): from individual species to whole genera.</title>
        <authorList>
            <person name="Goeker M."/>
        </authorList>
    </citation>
    <scope>NUCLEOTIDE SEQUENCE [LARGE SCALE GENOMIC DNA]</scope>
    <source>
        <strain evidence="5 6">DSM 17905</strain>
    </source>
</reference>
<dbReference type="EMBL" id="QTUB01000001">
    <property type="protein sequence ID" value="REF27344.1"/>
    <property type="molecule type" value="Genomic_DNA"/>
</dbReference>
<evidence type="ECO:0000256" key="2">
    <source>
        <dbReference type="ARBA" id="ARBA00023015"/>
    </source>
</evidence>
<organism evidence="5 6">
    <name type="scientific">Xenorhabdus cabanillasii</name>
    <dbReference type="NCBI Taxonomy" id="351673"/>
    <lineage>
        <taxon>Bacteria</taxon>
        <taxon>Pseudomonadati</taxon>
        <taxon>Pseudomonadota</taxon>
        <taxon>Gammaproteobacteria</taxon>
        <taxon>Enterobacterales</taxon>
        <taxon>Morganellaceae</taxon>
        <taxon>Xenorhabdus</taxon>
    </lineage>
</organism>
<keyword evidence="6" id="KW-1185">Reference proteome</keyword>
<evidence type="ECO:0000313" key="6">
    <source>
        <dbReference type="Proteomes" id="UP000256294"/>
    </source>
</evidence>
<dbReference type="AlphaFoldDB" id="A0A3D9UMZ0"/>
<keyword evidence="5" id="KW-0238">DNA-binding</keyword>
<keyword evidence="3" id="KW-0804">Transcription</keyword>
<protein>
    <submittedName>
        <fullName evidence="5">DNA-binding transcriptional LysR family regulator</fullName>
    </submittedName>
</protein>
<evidence type="ECO:0000259" key="4">
    <source>
        <dbReference type="PROSITE" id="PS50931"/>
    </source>
</evidence>
<dbReference type="Pfam" id="PF00126">
    <property type="entry name" value="HTH_1"/>
    <property type="match status" value="1"/>
</dbReference>
<sequence length="289" mass="33767">MILSKKINHFLSVVECGSFKNASKNIHISPPALCKSIADIEEVLGFKLFNRSNTGVTLTEEGINLYKYLLPIRDNVENIKSNFLSRFKKKEIKVGTDSYNKLFKILTSKIIENGQIDFISERYNFGDHRSKLLSGELDLFISIHPPIEDELERISCKKYGHEVDVFIFSKKILNRNNSLNNIIRNEKMVLHSEIKDHPLFYNLLKYREEHEVKTQMLIVPEINHIIDFVCFDVGYSIINSSVLSSRYLKNIGVEFIPNTLFPSELFSYIYFLKRRELELKDFLIHFSNF</sequence>
<dbReference type="PANTHER" id="PTHR30126">
    <property type="entry name" value="HTH-TYPE TRANSCRIPTIONAL REGULATOR"/>
    <property type="match status" value="1"/>
</dbReference>
<dbReference type="SUPFAM" id="SSF46785">
    <property type="entry name" value="Winged helix' DNA-binding domain"/>
    <property type="match status" value="1"/>
</dbReference>
<dbReference type="GO" id="GO:0003677">
    <property type="term" value="F:DNA binding"/>
    <property type="evidence" value="ECO:0007669"/>
    <property type="project" value="UniProtKB-KW"/>
</dbReference>